<evidence type="ECO:0000313" key="3">
    <source>
        <dbReference type="EMBL" id="KAL1872048.1"/>
    </source>
</evidence>
<keyword evidence="4" id="KW-1185">Reference proteome</keyword>
<feature type="compositionally biased region" description="Low complexity" evidence="2">
    <location>
        <begin position="545"/>
        <end position="564"/>
    </location>
</feature>
<evidence type="ECO:0000256" key="2">
    <source>
        <dbReference type="SAM" id="MobiDB-lite"/>
    </source>
</evidence>
<feature type="compositionally biased region" description="Polar residues" evidence="2">
    <location>
        <begin position="12"/>
        <end position="31"/>
    </location>
</feature>
<reference evidence="3 4" key="1">
    <citation type="journal article" date="2024" name="IMA Fungus">
        <title>IMA Genome - F19 : A genome assembly and annotation guide to empower mycologists, including annotated draft genome sequences of Ceratocystis pirilliformis, Diaporthe australafricana, Fusarium ophioides, Paecilomyces lecythidis, and Sporothrix stenoceras.</title>
        <authorList>
            <person name="Aylward J."/>
            <person name="Wilson A.M."/>
            <person name="Visagie C.M."/>
            <person name="Spraker J."/>
            <person name="Barnes I."/>
            <person name="Buitendag C."/>
            <person name="Ceriani C."/>
            <person name="Del Mar Angel L."/>
            <person name="du Plessis D."/>
            <person name="Fuchs T."/>
            <person name="Gasser K."/>
            <person name="Kramer D."/>
            <person name="Li W."/>
            <person name="Munsamy K."/>
            <person name="Piso A."/>
            <person name="Price J.L."/>
            <person name="Sonnekus B."/>
            <person name="Thomas C."/>
            <person name="van der Nest A."/>
            <person name="van Dijk A."/>
            <person name="van Heerden A."/>
            <person name="van Vuuren N."/>
            <person name="Yilmaz N."/>
            <person name="Duong T.A."/>
            <person name="van der Merwe N.A."/>
            <person name="Wingfield M.J."/>
            <person name="Wingfield B.D."/>
        </authorList>
    </citation>
    <scope>NUCLEOTIDE SEQUENCE [LARGE SCALE GENOMIC DNA]</scope>
    <source>
        <strain evidence="3 4">CMW 18300</strain>
    </source>
</reference>
<feature type="compositionally biased region" description="Polar residues" evidence="2">
    <location>
        <begin position="631"/>
        <end position="644"/>
    </location>
</feature>
<feature type="region of interest" description="Disordered" evidence="2">
    <location>
        <begin position="539"/>
        <end position="565"/>
    </location>
</feature>
<feature type="region of interest" description="Disordered" evidence="2">
    <location>
        <begin position="727"/>
        <end position="752"/>
    </location>
</feature>
<feature type="compositionally biased region" description="Low complexity" evidence="2">
    <location>
        <begin position="741"/>
        <end position="752"/>
    </location>
</feature>
<gene>
    <name evidence="3" type="ORF">Daus18300_004417</name>
</gene>
<sequence>MPHGSSGPPSIPVSNITNIATTSPPFNSSLADQRFNLPTIDNDATMKKTKVFGPASPTTARPRTGHQSIRGLRISGPIPMTTNTIEDDEFPIRNPGTGIASATPLDSEPVPQHPIQQAIPTLASPVTQAFSPVAQSATAPIRADIVDVPQTVPEHPGSPSPHPYSQPGGSSGPSPDGGASSGASAARSSPARYQRTNPSTNTRFSTLSANSGKTGDTSNDAANSPPQRKKSTLRSALSKFLRRKKKEGSLSSVSETDRQSALGGGPPQHRSVPPAARLESAQKNEPAKRVASMPVNEFDRALRSHSIGPDDITAIESARNSLSFDALGSSPPRRRAATATNSKLFLMMAPGPRSRGEEWAGLSPRPASTHARGSRFTEDDPEEIGRALTSDTGGGESGHKRRSRSLSQLYEVSQEQKDARRRSRSDEIRFWRESYDVPGPLSPLSSNPNETDIGNEDQFDHGRTSMSIAESQGVDKVPKTPPQPFNFGTMSSMNDMAGMRITQAATLDERFGCLESRVYRLERVVDQLCHSVPGFKGPLMEVNNGAGSRSGRQRSGSGTASGSGVNHVSVNHPAYAYSNVAPPMIPSIYQTGSRDAGLLPSSRRSVDTTDDNNSSRMSFGEGRTYIDSLHPPSSSATQNQSTTGVPVPQGPGLLRPTSEATVRPATSMPSLGPRASQASSEDYPQNSAALVAQLENERAARHALEEQVRKLSERMNNLSSTMFAMVRDPAKSKSSERLRPQTATSAAASANTAQQHLAPISVNTSKAAPAVDPSSKAQSIFGKDSRFSSVTNSPVVEVADDEFSEAFQTPREEPGATPGLHQYEPFGGVDEFGGAAQRYPEEEAEDEEDLKRKKAARTLSLSQLTMGKGLPTRI</sequence>
<proteinExistence type="predicted"/>
<feature type="region of interest" description="Disordered" evidence="2">
    <location>
        <begin position="324"/>
        <end position="461"/>
    </location>
</feature>
<comment type="caution">
    <text evidence="3">The sequence shown here is derived from an EMBL/GenBank/DDBJ whole genome shotgun (WGS) entry which is preliminary data.</text>
</comment>
<dbReference type="EMBL" id="JAWRVE010000030">
    <property type="protein sequence ID" value="KAL1872048.1"/>
    <property type="molecule type" value="Genomic_DNA"/>
</dbReference>
<feature type="compositionally biased region" description="Basic and acidic residues" evidence="2">
    <location>
        <begin position="728"/>
        <end position="739"/>
    </location>
</feature>
<keyword evidence="1" id="KW-0175">Coiled coil</keyword>
<feature type="region of interest" description="Disordered" evidence="2">
    <location>
        <begin position="592"/>
        <end position="685"/>
    </location>
</feature>
<feature type="coiled-coil region" evidence="1">
    <location>
        <begin position="687"/>
        <end position="721"/>
    </location>
</feature>
<protein>
    <submittedName>
        <fullName evidence="3">Uncharacterized protein</fullName>
    </submittedName>
</protein>
<accession>A0ABR3X806</accession>
<feature type="compositionally biased region" description="Polar residues" evidence="2">
    <location>
        <begin position="676"/>
        <end position="685"/>
    </location>
</feature>
<feature type="region of interest" description="Disordered" evidence="2">
    <location>
        <begin position="805"/>
        <end position="852"/>
    </location>
</feature>
<feature type="region of interest" description="Disordered" evidence="2">
    <location>
        <begin position="149"/>
        <end position="295"/>
    </location>
</feature>
<feature type="compositionally biased region" description="Basic and acidic residues" evidence="2">
    <location>
        <begin position="414"/>
        <end position="435"/>
    </location>
</feature>
<evidence type="ECO:0000256" key="1">
    <source>
        <dbReference type="SAM" id="Coils"/>
    </source>
</evidence>
<name>A0ABR3X806_9PEZI</name>
<feature type="region of interest" description="Disordered" evidence="2">
    <location>
        <begin position="70"/>
        <end position="92"/>
    </location>
</feature>
<dbReference type="Proteomes" id="UP001583177">
    <property type="component" value="Unassembled WGS sequence"/>
</dbReference>
<organism evidence="3 4">
    <name type="scientific">Diaporthe australafricana</name>
    <dbReference type="NCBI Taxonomy" id="127596"/>
    <lineage>
        <taxon>Eukaryota</taxon>
        <taxon>Fungi</taxon>
        <taxon>Dikarya</taxon>
        <taxon>Ascomycota</taxon>
        <taxon>Pezizomycotina</taxon>
        <taxon>Sordariomycetes</taxon>
        <taxon>Sordariomycetidae</taxon>
        <taxon>Diaporthales</taxon>
        <taxon>Diaporthaceae</taxon>
        <taxon>Diaporthe</taxon>
    </lineage>
</organism>
<feature type="compositionally biased region" description="Polar residues" evidence="2">
    <location>
        <begin position="194"/>
        <end position="226"/>
    </location>
</feature>
<evidence type="ECO:0000313" key="4">
    <source>
        <dbReference type="Proteomes" id="UP001583177"/>
    </source>
</evidence>
<feature type="region of interest" description="Disordered" evidence="2">
    <location>
        <begin position="1"/>
        <end position="32"/>
    </location>
</feature>
<feature type="compositionally biased region" description="Low complexity" evidence="2">
    <location>
        <begin position="165"/>
        <end position="191"/>
    </location>
</feature>